<organism evidence="10 11">
    <name type="scientific">Tolypothrix tenuis PCC 7101</name>
    <dbReference type="NCBI Taxonomy" id="231146"/>
    <lineage>
        <taxon>Bacteria</taxon>
        <taxon>Bacillati</taxon>
        <taxon>Cyanobacteriota</taxon>
        <taxon>Cyanophyceae</taxon>
        <taxon>Nostocales</taxon>
        <taxon>Tolypothrichaceae</taxon>
        <taxon>Tolypothrix</taxon>
    </lineage>
</organism>
<evidence type="ECO:0000256" key="2">
    <source>
        <dbReference type="ARBA" id="ARBA00012925"/>
    </source>
</evidence>
<reference evidence="10 11" key="1">
    <citation type="submission" date="2017-06" db="EMBL/GenBank/DDBJ databases">
        <title>Genome sequencing of cyanobaciteial culture collection at National Institute for Environmental Studies (NIES).</title>
        <authorList>
            <person name="Hirose Y."/>
            <person name="Shimura Y."/>
            <person name="Fujisawa T."/>
            <person name="Nakamura Y."/>
            <person name="Kawachi M."/>
        </authorList>
    </citation>
    <scope>NUCLEOTIDE SEQUENCE [LARGE SCALE GENOMIC DNA]</scope>
    <source>
        <strain evidence="10 11">NIES-37</strain>
    </source>
</reference>
<dbReference type="GO" id="GO:0004089">
    <property type="term" value="F:carbonate dehydratase activity"/>
    <property type="evidence" value="ECO:0007669"/>
    <property type="project" value="UniProtKB-EC"/>
</dbReference>
<dbReference type="EC" id="4.2.1.1" evidence="2"/>
<dbReference type="InterPro" id="IPR036874">
    <property type="entry name" value="Carbonic_anhydrase_sf"/>
</dbReference>
<dbReference type="GO" id="GO:0008270">
    <property type="term" value="F:zinc ion binding"/>
    <property type="evidence" value="ECO:0007669"/>
    <property type="project" value="InterPro"/>
</dbReference>
<keyword evidence="3 8" id="KW-0479">Metal-binding</keyword>
<evidence type="ECO:0000256" key="3">
    <source>
        <dbReference type="ARBA" id="ARBA00022723"/>
    </source>
</evidence>
<comment type="function">
    <text evidence="6">Catalyzes the reversible hydration of carbon dioxide to form bicarbonate.</text>
</comment>
<dbReference type="SUPFAM" id="SSF53056">
    <property type="entry name" value="beta-carbonic anhydrase, cab"/>
    <property type="match status" value="1"/>
</dbReference>
<keyword evidence="4 8" id="KW-0862">Zinc</keyword>
<feature type="binding site" evidence="8">
    <location>
        <position position="103"/>
    </location>
    <ligand>
        <name>Zn(2+)</name>
        <dbReference type="ChEBI" id="CHEBI:29105"/>
    </ligand>
</feature>
<dbReference type="FunFam" id="3.40.1050.10:FF:000006">
    <property type="entry name" value="Carbonic anhydrase"/>
    <property type="match status" value="1"/>
</dbReference>
<dbReference type="RefSeq" id="WP_096581077.1">
    <property type="nucleotide sequence ID" value="NZ_CAWNJS010000001.1"/>
</dbReference>
<dbReference type="PANTHER" id="PTHR11002:SF79">
    <property type="entry name" value="CARBONIC ANHYDRASE 2"/>
    <property type="match status" value="1"/>
</dbReference>
<feature type="binding site" evidence="8">
    <location>
        <position position="156"/>
    </location>
    <ligand>
        <name>Zn(2+)</name>
        <dbReference type="ChEBI" id="CHEBI:29105"/>
    </ligand>
</feature>
<evidence type="ECO:0000313" key="11">
    <source>
        <dbReference type="Proteomes" id="UP000218785"/>
    </source>
</evidence>
<dbReference type="Gene3D" id="3.40.1050.10">
    <property type="entry name" value="Carbonic anhydrase"/>
    <property type="match status" value="1"/>
</dbReference>
<sequence length="247" mass="25994">MARINGFIGRRNFIHLAGVGSIGIGALIGAGGILWNKEPSLADQASNDVGEKPQPVNPQAALKLLLEGNQRFVEGKRLNPHQSKLRLQETVAAQYPFAAILGCADSRVPAEIVFDQGLGDLFVVRVAGNVASPEAIGSLEYATSVLGAQLILVLGHSKCGAVKAAIEDKPLPGRIGVFVEEIKPAVEIAKNKSGSLEKNTIVANIQYQADNLAKKSTILGNLVKEGKLKIVGGRYDLATGEVSITKG</sequence>
<accession>A0A1Z4N747</accession>
<evidence type="ECO:0000256" key="7">
    <source>
        <dbReference type="ARBA" id="ARBA00048348"/>
    </source>
</evidence>
<dbReference type="PROSITE" id="PS00704">
    <property type="entry name" value="PROK_CO2_ANHYDRASE_1"/>
    <property type="match status" value="1"/>
</dbReference>
<dbReference type="InterPro" id="IPR015892">
    <property type="entry name" value="Carbonic_anhydrase_CS"/>
</dbReference>
<proteinExistence type="inferred from homology"/>
<dbReference type="KEGG" id="ttq:NIES37_54840"/>
<protein>
    <recommendedName>
        <fullName evidence="2">carbonic anhydrase</fullName>
        <ecNumber evidence="2">4.2.1.1</ecNumber>
    </recommendedName>
</protein>
<name>A0A1Z4N747_9CYAN</name>
<evidence type="ECO:0000256" key="1">
    <source>
        <dbReference type="ARBA" id="ARBA00006217"/>
    </source>
</evidence>
<comment type="similarity">
    <text evidence="1">Belongs to the beta-class carbonic anhydrase family.</text>
</comment>
<evidence type="ECO:0000256" key="9">
    <source>
        <dbReference type="SAM" id="Phobius"/>
    </source>
</evidence>
<keyword evidence="5" id="KW-0456">Lyase</keyword>
<evidence type="ECO:0000256" key="4">
    <source>
        <dbReference type="ARBA" id="ARBA00022833"/>
    </source>
</evidence>
<keyword evidence="9" id="KW-0812">Transmembrane</keyword>
<comment type="catalytic activity">
    <reaction evidence="7">
        <text>hydrogencarbonate + H(+) = CO2 + H2O</text>
        <dbReference type="Rhea" id="RHEA:10748"/>
        <dbReference type="ChEBI" id="CHEBI:15377"/>
        <dbReference type="ChEBI" id="CHEBI:15378"/>
        <dbReference type="ChEBI" id="CHEBI:16526"/>
        <dbReference type="ChEBI" id="CHEBI:17544"/>
        <dbReference type="EC" id="4.2.1.1"/>
    </reaction>
</comment>
<dbReference type="CDD" id="cd03378">
    <property type="entry name" value="beta_CA_cladeC"/>
    <property type="match status" value="1"/>
</dbReference>
<dbReference type="AlphaFoldDB" id="A0A1Z4N747"/>
<dbReference type="PANTHER" id="PTHR11002">
    <property type="entry name" value="CARBONIC ANHYDRASE"/>
    <property type="match status" value="1"/>
</dbReference>
<evidence type="ECO:0000313" key="10">
    <source>
        <dbReference type="EMBL" id="BAZ01482.1"/>
    </source>
</evidence>
<dbReference type="Pfam" id="PF00484">
    <property type="entry name" value="Pro_CA"/>
    <property type="match status" value="1"/>
</dbReference>
<feature type="transmembrane region" description="Helical" evidence="9">
    <location>
        <begin position="12"/>
        <end position="35"/>
    </location>
</feature>
<dbReference type="GO" id="GO:0015976">
    <property type="term" value="P:carbon utilization"/>
    <property type="evidence" value="ECO:0007669"/>
    <property type="project" value="InterPro"/>
</dbReference>
<feature type="binding site" evidence="8">
    <location>
        <position position="105"/>
    </location>
    <ligand>
        <name>Zn(2+)</name>
        <dbReference type="ChEBI" id="CHEBI:29105"/>
    </ligand>
</feature>
<evidence type="ECO:0000256" key="6">
    <source>
        <dbReference type="ARBA" id="ARBA00024993"/>
    </source>
</evidence>
<keyword evidence="9" id="KW-1133">Transmembrane helix</keyword>
<dbReference type="SMART" id="SM00947">
    <property type="entry name" value="Pro_CA"/>
    <property type="match status" value="1"/>
</dbReference>
<gene>
    <name evidence="10" type="ORF">NIES37_54840</name>
</gene>
<keyword evidence="9" id="KW-0472">Membrane</keyword>
<dbReference type="InterPro" id="IPR001765">
    <property type="entry name" value="Carbonic_anhydrase"/>
</dbReference>
<comment type="cofactor">
    <cofactor evidence="8">
        <name>Zn(2+)</name>
        <dbReference type="ChEBI" id="CHEBI:29105"/>
    </cofactor>
    <text evidence="8">Binds 1 zinc ion per subunit.</text>
</comment>
<dbReference type="Proteomes" id="UP000218785">
    <property type="component" value="Chromosome"/>
</dbReference>
<feature type="binding site" evidence="8">
    <location>
        <position position="159"/>
    </location>
    <ligand>
        <name>Zn(2+)</name>
        <dbReference type="ChEBI" id="CHEBI:29105"/>
    </ligand>
</feature>
<evidence type="ECO:0000256" key="5">
    <source>
        <dbReference type="ARBA" id="ARBA00023239"/>
    </source>
</evidence>
<dbReference type="EMBL" id="AP018248">
    <property type="protein sequence ID" value="BAZ01482.1"/>
    <property type="molecule type" value="Genomic_DNA"/>
</dbReference>
<evidence type="ECO:0000256" key="8">
    <source>
        <dbReference type="PIRSR" id="PIRSR601765-1"/>
    </source>
</evidence>
<keyword evidence="11" id="KW-1185">Reference proteome</keyword>